<name>A0A512PH16_9CELL</name>
<evidence type="ECO:0000256" key="1">
    <source>
        <dbReference type="SAM" id="MobiDB-lite"/>
    </source>
</evidence>
<sequence>MQGPEIPEDVVFGELSRDVRGRLRTLSKENADRVGRHLVMVGRLLDEDPELAYEHAQAAVSRGGRVDVVREAAGLAAYRTGRYAEALRELRTVRRLNGSSEHLPVMADCERGLGRPERALALAQEPEAASLDPDAQVELAMVVSGARLDLGQSEAAVATLATPVVRAATGVQQIRVAQARAVALEAAGRGDEAQAELAPYSASQLAEAAGDVEEEDEVVVFDLADEAEDTDEPDGSVEVEVEADGDVEQAGHVDEVHAPDADAEPEVDESDVEAAPTAPEAEADEVEGDER</sequence>
<organism evidence="2 3">
    <name type="scientific">Cellulomonas soli</name>
    <dbReference type="NCBI Taxonomy" id="931535"/>
    <lineage>
        <taxon>Bacteria</taxon>
        <taxon>Bacillati</taxon>
        <taxon>Actinomycetota</taxon>
        <taxon>Actinomycetes</taxon>
        <taxon>Micrococcales</taxon>
        <taxon>Cellulomonadaceae</taxon>
        <taxon>Cellulomonas</taxon>
    </lineage>
</organism>
<dbReference type="Proteomes" id="UP000321798">
    <property type="component" value="Unassembled WGS sequence"/>
</dbReference>
<keyword evidence="3" id="KW-1185">Reference proteome</keyword>
<feature type="compositionally biased region" description="Acidic residues" evidence="1">
    <location>
        <begin position="225"/>
        <end position="247"/>
    </location>
</feature>
<evidence type="ECO:0008006" key="4">
    <source>
        <dbReference type="Google" id="ProtNLM"/>
    </source>
</evidence>
<accession>A0A512PH16</accession>
<proteinExistence type="predicted"/>
<dbReference type="RefSeq" id="WP_223203708.1">
    <property type="nucleotide sequence ID" value="NZ_BAABBJ010000016.1"/>
</dbReference>
<feature type="region of interest" description="Disordered" evidence="1">
    <location>
        <begin position="225"/>
        <end position="291"/>
    </location>
</feature>
<reference evidence="2 3" key="1">
    <citation type="submission" date="2019-07" db="EMBL/GenBank/DDBJ databases">
        <title>Whole genome shotgun sequence of Cellulomonas soli NBRC 109434.</title>
        <authorList>
            <person name="Hosoyama A."/>
            <person name="Uohara A."/>
            <person name="Ohji S."/>
            <person name="Ichikawa N."/>
        </authorList>
    </citation>
    <scope>NUCLEOTIDE SEQUENCE [LARGE SCALE GENOMIC DNA]</scope>
    <source>
        <strain evidence="2 3">NBRC 109434</strain>
    </source>
</reference>
<evidence type="ECO:0000313" key="3">
    <source>
        <dbReference type="Proteomes" id="UP000321798"/>
    </source>
</evidence>
<dbReference type="Gene3D" id="1.25.40.10">
    <property type="entry name" value="Tetratricopeptide repeat domain"/>
    <property type="match status" value="1"/>
</dbReference>
<comment type="caution">
    <text evidence="2">The sequence shown here is derived from an EMBL/GenBank/DDBJ whole genome shotgun (WGS) entry which is preliminary data.</text>
</comment>
<gene>
    <name evidence="2" type="ORF">CSO01_32230</name>
</gene>
<feature type="compositionally biased region" description="Acidic residues" evidence="1">
    <location>
        <begin position="281"/>
        <end position="291"/>
    </location>
</feature>
<evidence type="ECO:0000313" key="2">
    <source>
        <dbReference type="EMBL" id="GEP70508.1"/>
    </source>
</evidence>
<feature type="compositionally biased region" description="Basic and acidic residues" evidence="1">
    <location>
        <begin position="249"/>
        <end position="260"/>
    </location>
</feature>
<dbReference type="EMBL" id="BKAL01000014">
    <property type="protein sequence ID" value="GEP70508.1"/>
    <property type="molecule type" value="Genomic_DNA"/>
</dbReference>
<protein>
    <recommendedName>
        <fullName evidence="4">Tetratrico peptide repeat group 5 domain-containing protein</fullName>
    </recommendedName>
</protein>
<dbReference type="InterPro" id="IPR011990">
    <property type="entry name" value="TPR-like_helical_dom_sf"/>
</dbReference>
<dbReference type="AlphaFoldDB" id="A0A512PH16"/>
<dbReference type="SUPFAM" id="SSF48452">
    <property type="entry name" value="TPR-like"/>
    <property type="match status" value="1"/>
</dbReference>
<feature type="compositionally biased region" description="Acidic residues" evidence="1">
    <location>
        <begin position="261"/>
        <end position="272"/>
    </location>
</feature>